<evidence type="ECO:0000256" key="8">
    <source>
        <dbReference type="HAMAP-Rule" id="MF_00195"/>
    </source>
</evidence>
<dbReference type="Gene3D" id="3.40.50.300">
    <property type="entry name" value="P-loop containing nucleotide triphosphate hydrolases"/>
    <property type="match status" value="2"/>
</dbReference>
<evidence type="ECO:0000256" key="10">
    <source>
        <dbReference type="RuleBase" id="RU004481"/>
    </source>
</evidence>
<dbReference type="InterPro" id="IPR005225">
    <property type="entry name" value="Small_GTP-bd"/>
</dbReference>
<dbReference type="AlphaFoldDB" id="A0A1W2G5Z4"/>
<feature type="binding site" evidence="8">
    <location>
        <begin position="139"/>
        <end position="142"/>
    </location>
    <ligand>
        <name>GTP</name>
        <dbReference type="ChEBI" id="CHEBI:37565"/>
        <label>1</label>
    </ligand>
</feature>
<dbReference type="EMBL" id="FWYF01000001">
    <property type="protein sequence ID" value="SMD32099.1"/>
    <property type="molecule type" value="Genomic_DNA"/>
</dbReference>
<dbReference type="GO" id="GO:0005525">
    <property type="term" value="F:GTP binding"/>
    <property type="evidence" value="ECO:0007669"/>
    <property type="project" value="UniProtKB-UniRule"/>
</dbReference>
<dbReference type="NCBIfam" id="TIGR03594">
    <property type="entry name" value="GTPase_EngA"/>
    <property type="match status" value="1"/>
</dbReference>
<evidence type="ECO:0000256" key="7">
    <source>
        <dbReference type="ARBA" id="ARBA00032345"/>
    </source>
</evidence>
<dbReference type="Pfam" id="PF14714">
    <property type="entry name" value="KH_dom-like"/>
    <property type="match status" value="1"/>
</dbReference>
<evidence type="ECO:0000313" key="12">
    <source>
        <dbReference type="EMBL" id="SMD32099.1"/>
    </source>
</evidence>
<dbReference type="STRING" id="692418.SAMN04488029_0439"/>
<keyword evidence="5 8" id="KW-0547">Nucleotide-binding</keyword>
<name>A0A1W2G5Z4_REIFA</name>
<comment type="subunit">
    <text evidence="8">Associates with the 50S ribosomal subunit.</text>
</comment>
<dbReference type="FunFam" id="3.30.300.20:FF:000004">
    <property type="entry name" value="GTPase Der"/>
    <property type="match status" value="1"/>
</dbReference>
<accession>A0A1W2G5Z4</accession>
<dbReference type="InterPro" id="IPR016484">
    <property type="entry name" value="GTPase_Der"/>
</dbReference>
<evidence type="ECO:0000256" key="3">
    <source>
        <dbReference type="ARBA" id="ARBA00022517"/>
    </source>
</evidence>
<dbReference type="GO" id="GO:0042254">
    <property type="term" value="P:ribosome biogenesis"/>
    <property type="evidence" value="ECO:0007669"/>
    <property type="project" value="UniProtKB-KW"/>
</dbReference>
<dbReference type="Gene3D" id="3.30.300.20">
    <property type="match status" value="1"/>
</dbReference>
<keyword evidence="13" id="KW-1185">Reference proteome</keyword>
<dbReference type="NCBIfam" id="TIGR00231">
    <property type="entry name" value="small_GTP"/>
    <property type="match status" value="2"/>
</dbReference>
<feature type="domain" description="EngA-type G" evidence="11">
    <location>
        <begin position="197"/>
        <end position="374"/>
    </location>
</feature>
<dbReference type="PROSITE" id="PS51712">
    <property type="entry name" value="G_ENGA"/>
    <property type="match status" value="2"/>
</dbReference>
<dbReference type="InterPro" id="IPR006073">
    <property type="entry name" value="GTP-bd"/>
</dbReference>
<dbReference type="PANTHER" id="PTHR43834:SF6">
    <property type="entry name" value="GTPASE DER"/>
    <property type="match status" value="1"/>
</dbReference>
<keyword evidence="4 10" id="KW-0677">Repeat</keyword>
<evidence type="ECO:0000256" key="6">
    <source>
        <dbReference type="ARBA" id="ARBA00023134"/>
    </source>
</evidence>
<keyword evidence="6 8" id="KW-0342">GTP-binding</keyword>
<proteinExistence type="inferred from homology"/>
<feature type="binding site" evidence="8">
    <location>
        <begin position="203"/>
        <end position="210"/>
    </location>
    <ligand>
        <name>GTP</name>
        <dbReference type="ChEBI" id="CHEBI:37565"/>
        <label>2</label>
    </ligand>
</feature>
<dbReference type="Pfam" id="PF01926">
    <property type="entry name" value="MMR_HSR1"/>
    <property type="match status" value="2"/>
</dbReference>
<dbReference type="GO" id="GO:0043022">
    <property type="term" value="F:ribosome binding"/>
    <property type="evidence" value="ECO:0007669"/>
    <property type="project" value="TreeGrafter"/>
</dbReference>
<dbReference type="FunFam" id="3.40.50.300:FF:000040">
    <property type="entry name" value="GTPase Der"/>
    <property type="match status" value="1"/>
</dbReference>
<feature type="domain" description="EngA-type G" evidence="11">
    <location>
        <begin position="23"/>
        <end position="188"/>
    </location>
</feature>
<evidence type="ECO:0000256" key="4">
    <source>
        <dbReference type="ARBA" id="ARBA00022737"/>
    </source>
</evidence>
<evidence type="ECO:0000256" key="5">
    <source>
        <dbReference type="ARBA" id="ARBA00022741"/>
    </source>
</evidence>
<protein>
    <recommendedName>
        <fullName evidence="2 8">GTPase Der</fullName>
    </recommendedName>
    <alternativeName>
        <fullName evidence="7 8">GTP-binding protein EngA</fullName>
    </alternativeName>
</protein>
<feature type="binding site" evidence="8">
    <location>
        <begin position="315"/>
        <end position="318"/>
    </location>
    <ligand>
        <name>GTP</name>
        <dbReference type="ChEBI" id="CHEBI:37565"/>
        <label>2</label>
    </ligand>
</feature>
<dbReference type="FunFam" id="3.40.50.300:FF:000057">
    <property type="entry name" value="GTPase Der"/>
    <property type="match status" value="1"/>
</dbReference>
<feature type="binding site" evidence="8">
    <location>
        <begin position="76"/>
        <end position="80"/>
    </location>
    <ligand>
        <name>GTP</name>
        <dbReference type="ChEBI" id="CHEBI:37565"/>
        <label>1</label>
    </ligand>
</feature>
<dbReference type="InterPro" id="IPR015946">
    <property type="entry name" value="KH_dom-like_a/b"/>
</dbReference>
<dbReference type="InterPro" id="IPR032859">
    <property type="entry name" value="KH_dom-like"/>
</dbReference>
<dbReference type="Proteomes" id="UP000192472">
    <property type="component" value="Unassembled WGS sequence"/>
</dbReference>
<dbReference type="CDD" id="cd01894">
    <property type="entry name" value="EngA1"/>
    <property type="match status" value="1"/>
</dbReference>
<dbReference type="PIRSF" id="PIRSF006485">
    <property type="entry name" value="GTP-binding_EngA"/>
    <property type="match status" value="1"/>
</dbReference>
<gene>
    <name evidence="8" type="primary">der</name>
    <name evidence="12" type="ORF">SAMN04488029_0439</name>
</gene>
<dbReference type="CDD" id="cd01895">
    <property type="entry name" value="EngA2"/>
    <property type="match status" value="1"/>
</dbReference>
<dbReference type="InterPro" id="IPR027417">
    <property type="entry name" value="P-loop_NTPase"/>
</dbReference>
<evidence type="ECO:0000256" key="1">
    <source>
        <dbReference type="ARBA" id="ARBA00008279"/>
    </source>
</evidence>
<dbReference type="PANTHER" id="PTHR43834">
    <property type="entry name" value="GTPASE DER"/>
    <property type="match status" value="1"/>
</dbReference>
<keyword evidence="3 8" id="KW-0690">Ribosome biogenesis</keyword>
<evidence type="ECO:0000313" key="13">
    <source>
        <dbReference type="Proteomes" id="UP000192472"/>
    </source>
</evidence>
<dbReference type="HAMAP" id="MF_00195">
    <property type="entry name" value="GTPase_Der"/>
    <property type="match status" value="1"/>
</dbReference>
<evidence type="ECO:0000256" key="9">
    <source>
        <dbReference type="PROSITE-ProRule" id="PRU01049"/>
    </source>
</evidence>
<organism evidence="12 13">
    <name type="scientific">Reichenbachiella faecimaris</name>
    <dbReference type="NCBI Taxonomy" id="692418"/>
    <lineage>
        <taxon>Bacteria</taxon>
        <taxon>Pseudomonadati</taxon>
        <taxon>Bacteroidota</taxon>
        <taxon>Cytophagia</taxon>
        <taxon>Cytophagales</taxon>
        <taxon>Reichenbachiellaceae</taxon>
        <taxon>Reichenbachiella</taxon>
    </lineage>
</organism>
<comment type="similarity">
    <text evidence="1 8 9 10">Belongs to the TRAFAC class TrmE-Era-EngA-EngB-Septin-like GTPase superfamily. EngA (Der) GTPase family.</text>
</comment>
<reference evidence="12 13" key="1">
    <citation type="submission" date="2017-04" db="EMBL/GenBank/DDBJ databases">
        <authorList>
            <person name="Afonso C.L."/>
            <person name="Miller P.J."/>
            <person name="Scott M.A."/>
            <person name="Spackman E."/>
            <person name="Goraichik I."/>
            <person name="Dimitrov K.M."/>
            <person name="Suarez D.L."/>
            <person name="Swayne D.E."/>
        </authorList>
    </citation>
    <scope>NUCLEOTIDE SEQUENCE [LARGE SCALE GENOMIC DNA]</scope>
    <source>
        <strain evidence="12 13">DSM 26133</strain>
    </source>
</reference>
<dbReference type="InterPro" id="IPR031166">
    <property type="entry name" value="G_ENGA"/>
</dbReference>
<feature type="binding site" evidence="8">
    <location>
        <begin position="29"/>
        <end position="36"/>
    </location>
    <ligand>
        <name>GTP</name>
        <dbReference type="ChEBI" id="CHEBI:37565"/>
        <label>1</label>
    </ligand>
</feature>
<feature type="binding site" evidence="8">
    <location>
        <begin position="250"/>
        <end position="254"/>
    </location>
    <ligand>
        <name>GTP</name>
        <dbReference type="ChEBI" id="CHEBI:37565"/>
        <label>2</label>
    </ligand>
</feature>
<evidence type="ECO:0000256" key="2">
    <source>
        <dbReference type="ARBA" id="ARBA00020953"/>
    </source>
</evidence>
<evidence type="ECO:0000259" key="11">
    <source>
        <dbReference type="PROSITE" id="PS51712"/>
    </source>
</evidence>
<dbReference type="SUPFAM" id="SSF52540">
    <property type="entry name" value="P-loop containing nucleoside triphosphate hydrolases"/>
    <property type="match status" value="2"/>
</dbReference>
<sequence>MSARYTLLCLNLRIQKNQIALSNILAITGRPNVGKSTLFNRLVERKKAIMDDESGVTRDRHYGFGQWNGKYFTVIDTGGYVTGSDDIFEEAIRDQVKMALDEASVILFMVDCHDGMTDMDKDFANILRELKKPVFVVANKADNPDLTLMSAEFYGLGLESDIHVIASTSGSGTGDLLDAVVEHFEDSDLENPEEGVPRISILGRPNAGKSSFLNALLGKDRSIVTDIAGTTRDAINTRYKLFGKDFILTDTAGIRKKAKVKEDIEFYSVLRAIQSLQDSDVCVVLIDAERGFESQDMNIITLADKYKKGIMIMVNKWDLIEDKDSKTADKFRKEIQEKLGNPLSYIPIIFTSVIEKQRIFQAIELAIEVNTNRTRRITTSELNDAMLAEIEHYPPPALKGKHIKIKYVTQLPTRTPSFAFFCNLPQYIKEPYERFLTNKLRSHFDFRGVPIKIYFRQK</sequence>
<comment type="function">
    <text evidence="8 10">GTPase that plays an essential role in the late steps of ribosome biogenesis.</text>
</comment>